<feature type="domain" description="Phytochrome chromophore attachment site" evidence="7">
    <location>
        <begin position="143"/>
        <end position="304"/>
    </location>
</feature>
<dbReference type="InterPro" id="IPR043150">
    <property type="entry name" value="Phytochrome_PHY_sf"/>
</dbReference>
<dbReference type="RefSeq" id="WP_393993598.1">
    <property type="nucleotide sequence ID" value="NZ_JBAFVH010000009.1"/>
</dbReference>
<dbReference type="InterPro" id="IPR029016">
    <property type="entry name" value="GAF-like_dom_sf"/>
</dbReference>
<dbReference type="PANTHER" id="PTHR43065:SF23">
    <property type="entry name" value="SENSOR HISTIDINE KINASE PDTAS"/>
    <property type="match status" value="1"/>
</dbReference>
<dbReference type="PRINTS" id="PR01033">
    <property type="entry name" value="PHYTOCHROME"/>
</dbReference>
<dbReference type="Gene3D" id="3.30.450.270">
    <property type="match status" value="1"/>
</dbReference>
<dbReference type="SUPFAM" id="SSF55781">
    <property type="entry name" value="GAF domain-like"/>
    <property type="match status" value="2"/>
</dbReference>
<evidence type="ECO:0000256" key="3">
    <source>
        <dbReference type="ARBA" id="ARBA00022606"/>
    </source>
</evidence>
<dbReference type="Proteomes" id="UP001604002">
    <property type="component" value="Unassembled WGS sequence"/>
</dbReference>
<keyword evidence="5" id="KW-0675">Receptor</keyword>
<feature type="region of interest" description="Disordered" evidence="6">
    <location>
        <begin position="1"/>
        <end position="24"/>
    </location>
</feature>
<dbReference type="EMBL" id="JBAFVH010000009">
    <property type="protein sequence ID" value="MFG1373911.1"/>
    <property type="molecule type" value="Genomic_DNA"/>
</dbReference>
<dbReference type="Gene3D" id="3.30.565.10">
    <property type="entry name" value="Histidine kinase-like ATPase, C-terminal domain"/>
    <property type="match status" value="1"/>
</dbReference>
<evidence type="ECO:0000313" key="8">
    <source>
        <dbReference type="EMBL" id="MFG1373911.1"/>
    </source>
</evidence>
<dbReference type="Pfam" id="PF07568">
    <property type="entry name" value="HisKA_2"/>
    <property type="match status" value="1"/>
</dbReference>
<reference evidence="8 9" key="1">
    <citation type="submission" date="2024-02" db="EMBL/GenBank/DDBJ databases">
        <title>Expansion and revision of Xanthobacter and proposal of Roseixanthobacter gen. nov.</title>
        <authorList>
            <person name="Soltysiak M.P.M."/>
            <person name="Jalihal A."/>
            <person name="Ory A."/>
            <person name="Chrisophersen C."/>
            <person name="Lee A.D."/>
            <person name="Boulton J."/>
            <person name="Springer M."/>
        </authorList>
    </citation>
    <scope>NUCLEOTIDE SEQUENCE [LARGE SCALE GENOMIC DNA]</scope>
    <source>
        <strain evidence="8 9">23A</strain>
    </source>
</reference>
<gene>
    <name evidence="8" type="ORF">V5F32_17175</name>
</gene>
<keyword evidence="2" id="KW-0600">Photoreceptor protein</keyword>
<feature type="compositionally biased region" description="Polar residues" evidence="6">
    <location>
        <begin position="1"/>
        <end position="11"/>
    </location>
</feature>
<dbReference type="InterPro" id="IPR001294">
    <property type="entry name" value="Phytochrome"/>
</dbReference>
<organism evidence="8 9">
    <name type="scientific">Xanthobacter oligotrophicus</name>
    <dbReference type="NCBI Taxonomy" id="2607286"/>
    <lineage>
        <taxon>Bacteria</taxon>
        <taxon>Pseudomonadati</taxon>
        <taxon>Pseudomonadota</taxon>
        <taxon>Alphaproteobacteria</taxon>
        <taxon>Hyphomicrobiales</taxon>
        <taxon>Xanthobacteraceae</taxon>
        <taxon>Xanthobacter</taxon>
    </lineage>
</organism>
<dbReference type="Gene3D" id="3.30.450.40">
    <property type="match status" value="1"/>
</dbReference>
<evidence type="ECO:0000256" key="2">
    <source>
        <dbReference type="ARBA" id="ARBA00022543"/>
    </source>
</evidence>
<dbReference type="Gene3D" id="3.30.450.20">
    <property type="entry name" value="PAS domain"/>
    <property type="match status" value="2"/>
</dbReference>
<accession>A0ABW6ZYR3</accession>
<dbReference type="InterPro" id="IPR003594">
    <property type="entry name" value="HATPase_dom"/>
</dbReference>
<dbReference type="SUPFAM" id="SSF55874">
    <property type="entry name" value="ATPase domain of HSP90 chaperone/DNA topoisomerase II/histidine kinase"/>
    <property type="match status" value="1"/>
</dbReference>
<dbReference type="SMART" id="SM00065">
    <property type="entry name" value="GAF"/>
    <property type="match status" value="1"/>
</dbReference>
<proteinExistence type="inferred from homology"/>
<dbReference type="InterPro" id="IPR013654">
    <property type="entry name" value="PAS_2"/>
</dbReference>
<keyword evidence="3" id="KW-0716">Sensory transduction</keyword>
<sequence length="722" mass="77787">MEDATSRSPARSNPDLLSACDREPIHSPGAIQPHGLLLVADPATLKVVAAAGDVEGRLAADWRGHDLATLLGCDVAGLLGAATPAGAVRVGRVTGRGETFEAQLHRSERGLLVELEPAGAQLAAADILARLDAAATRFERAPNLRDLCAEAADAFRQITGFDRVMIYQFREDEAGVVLAEAKAPQMGSFLNHHFPGGDVPRQARALYVRNRVRVIPDVAYALAPLRPASPEGAGPGLSDLDMSDLGLRSVSPIHVQYLKNMGVGASASVSIVKDGQLWGLVACHHSTARLLPYELRLACQSLAGNLARQIRAKADAVLYRERIRLRAAEDALAEALAGDCAVEEVLDRHGDDLCQALGADGFAAVAGSMLLTKGRCPDGETVRHIAQWVETQAQVRAFSTHALSEHLPAASGAVDARASGLLGITVPGEEPLALLWFRAEQVEVVNWAGNPHKASSADPQAELTPRASFAAWSETVRGQSRRWTLVETETAQRLAHDLLQARQQRRIRELNRQLSATVVENERLLQYKDHLMHEVNHRVQNSLQLVASFLRLQARTLGDAPARDALAEAERRIAAVGLVHRQLYGGDQVETVDLSRYLTDLSHEVTNSLGAEWRAHLMLDLAPVLIAADRAVRLGLILTELVLNTAKYAYLGAPGPLILALDQNRDRFRLVVADRGAGKTGTRQGFGTIILNAMVQSLNGTLEDLDNAPGLRTIVTAPIGIR</sequence>
<dbReference type="GO" id="GO:0016301">
    <property type="term" value="F:kinase activity"/>
    <property type="evidence" value="ECO:0007669"/>
    <property type="project" value="UniProtKB-KW"/>
</dbReference>
<dbReference type="Pfam" id="PF00360">
    <property type="entry name" value="PHY"/>
    <property type="match status" value="1"/>
</dbReference>
<dbReference type="PROSITE" id="PS50046">
    <property type="entry name" value="PHYTOCHROME_2"/>
    <property type="match status" value="1"/>
</dbReference>
<evidence type="ECO:0000256" key="4">
    <source>
        <dbReference type="ARBA" id="ARBA00022991"/>
    </source>
</evidence>
<evidence type="ECO:0000256" key="1">
    <source>
        <dbReference type="ARBA" id="ARBA00006402"/>
    </source>
</evidence>
<evidence type="ECO:0000259" key="7">
    <source>
        <dbReference type="PROSITE" id="PS50046"/>
    </source>
</evidence>
<evidence type="ECO:0000256" key="6">
    <source>
        <dbReference type="SAM" id="MobiDB-lite"/>
    </source>
</evidence>
<evidence type="ECO:0000313" key="9">
    <source>
        <dbReference type="Proteomes" id="UP001604002"/>
    </source>
</evidence>
<name>A0ABW6ZYR3_9HYPH</name>
<dbReference type="InterPro" id="IPR011495">
    <property type="entry name" value="Sig_transdc_His_kin_sub2_dim/P"/>
</dbReference>
<keyword evidence="8" id="KW-0418">Kinase</keyword>
<dbReference type="InterPro" id="IPR013515">
    <property type="entry name" value="Phytochrome_cen-reg"/>
</dbReference>
<comment type="similarity">
    <text evidence="1">In the N-terminal section; belongs to the phytochrome family.</text>
</comment>
<keyword evidence="8" id="KW-0808">Transferase</keyword>
<dbReference type="Pfam" id="PF13581">
    <property type="entry name" value="HATPase_c_2"/>
    <property type="match status" value="1"/>
</dbReference>
<keyword evidence="9" id="KW-1185">Reference proteome</keyword>
<evidence type="ECO:0000256" key="5">
    <source>
        <dbReference type="ARBA" id="ARBA00023170"/>
    </source>
</evidence>
<dbReference type="InterPro" id="IPR003018">
    <property type="entry name" value="GAF"/>
</dbReference>
<dbReference type="SUPFAM" id="SSF55785">
    <property type="entry name" value="PYP-like sensor domain (PAS domain)"/>
    <property type="match status" value="1"/>
</dbReference>
<dbReference type="PANTHER" id="PTHR43065">
    <property type="entry name" value="SENSOR HISTIDINE KINASE"/>
    <property type="match status" value="1"/>
</dbReference>
<dbReference type="InterPro" id="IPR035965">
    <property type="entry name" value="PAS-like_dom_sf"/>
</dbReference>
<dbReference type="InterPro" id="IPR016132">
    <property type="entry name" value="Phyto_chromo_attachment"/>
</dbReference>
<dbReference type="InterPro" id="IPR036890">
    <property type="entry name" value="HATPase_C_sf"/>
</dbReference>
<dbReference type="Pfam" id="PF08446">
    <property type="entry name" value="PAS_2"/>
    <property type="match status" value="1"/>
</dbReference>
<dbReference type="Pfam" id="PF01590">
    <property type="entry name" value="GAF"/>
    <property type="match status" value="1"/>
</dbReference>
<protein>
    <submittedName>
        <fullName evidence="8">Histidine kinase dimerization/phosphoacceptor domain -containing protein</fullName>
    </submittedName>
</protein>
<keyword evidence="4" id="KW-0157">Chromophore</keyword>
<comment type="caution">
    <text evidence="8">The sequence shown here is derived from an EMBL/GenBank/DDBJ whole genome shotgun (WGS) entry which is preliminary data.</text>
</comment>